<dbReference type="Proteomes" id="UP000509660">
    <property type="component" value="Chromosome"/>
</dbReference>
<accession>A0A7D5I1V8</accession>
<reference evidence="3 4" key="1">
    <citation type="submission" date="2020-06" db="EMBL/GenBank/DDBJ databases">
        <title>Mannheimia pernigra sp. nov. isolated from bovine respiratory tract.</title>
        <authorList>
            <person name="Kuhnert P."/>
            <person name="Akarsu-Egger H."/>
        </authorList>
    </citation>
    <scope>NUCLEOTIDE SEQUENCE [LARGE SCALE GENOMIC DNA]</scope>
    <source>
        <strain evidence="3 4">BNO311</strain>
    </source>
</reference>
<proteinExistence type="predicted"/>
<evidence type="ECO:0000259" key="2">
    <source>
        <dbReference type="PROSITE" id="PS51782"/>
    </source>
</evidence>
<name>A0A7D5I1V8_9PAST</name>
<feature type="region of interest" description="Disordered" evidence="1">
    <location>
        <begin position="153"/>
        <end position="213"/>
    </location>
</feature>
<evidence type="ECO:0000256" key="1">
    <source>
        <dbReference type="SAM" id="MobiDB-lite"/>
    </source>
</evidence>
<dbReference type="PROSITE" id="PS51782">
    <property type="entry name" value="LYSM"/>
    <property type="match status" value="1"/>
</dbReference>
<dbReference type="SUPFAM" id="SSF54106">
    <property type="entry name" value="LysM domain"/>
    <property type="match status" value="1"/>
</dbReference>
<dbReference type="Pfam" id="PF01476">
    <property type="entry name" value="LysM"/>
    <property type="match status" value="1"/>
</dbReference>
<dbReference type="InterPro" id="IPR018392">
    <property type="entry name" value="LysM"/>
</dbReference>
<organism evidence="3 4">
    <name type="scientific">Mannheimia pernigra</name>
    <dbReference type="NCBI Taxonomy" id="111844"/>
    <lineage>
        <taxon>Bacteria</taxon>
        <taxon>Pseudomonadati</taxon>
        <taxon>Pseudomonadota</taxon>
        <taxon>Gammaproteobacteria</taxon>
        <taxon>Pasteurellales</taxon>
        <taxon>Pasteurellaceae</taxon>
        <taxon>Mannheimia</taxon>
    </lineage>
</organism>
<gene>
    <name evidence="3" type="ORF">HV559_06335</name>
</gene>
<evidence type="ECO:0000313" key="4">
    <source>
        <dbReference type="Proteomes" id="UP000509660"/>
    </source>
</evidence>
<feature type="compositionally biased region" description="Polar residues" evidence="1">
    <location>
        <begin position="284"/>
        <end position="312"/>
    </location>
</feature>
<dbReference type="RefSeq" id="WP_176809867.1">
    <property type="nucleotide sequence ID" value="NZ_CP055306.1"/>
</dbReference>
<dbReference type="Gene3D" id="3.10.350.10">
    <property type="entry name" value="LysM domain"/>
    <property type="match status" value="1"/>
</dbReference>
<dbReference type="EMBL" id="CP055306">
    <property type="protein sequence ID" value="QLB40517.1"/>
    <property type="molecule type" value="Genomic_DNA"/>
</dbReference>
<feature type="domain" description="LysM" evidence="2">
    <location>
        <begin position="115"/>
        <end position="161"/>
    </location>
</feature>
<dbReference type="SMART" id="SM00257">
    <property type="entry name" value="LysM"/>
    <property type="match status" value="1"/>
</dbReference>
<feature type="compositionally biased region" description="Polar residues" evidence="1">
    <location>
        <begin position="168"/>
        <end position="178"/>
    </location>
</feature>
<evidence type="ECO:0000313" key="3">
    <source>
        <dbReference type="EMBL" id="QLB40517.1"/>
    </source>
</evidence>
<dbReference type="AlphaFoldDB" id="A0A7D5I1V8"/>
<dbReference type="CDD" id="cd00118">
    <property type="entry name" value="LysM"/>
    <property type="match status" value="1"/>
</dbReference>
<keyword evidence="4" id="KW-1185">Reference proteome</keyword>
<protein>
    <submittedName>
        <fullName evidence="3">LysM peptidoglycan-binding domain-containing protein</fullName>
    </submittedName>
</protein>
<feature type="region of interest" description="Disordered" evidence="1">
    <location>
        <begin position="283"/>
        <end position="312"/>
    </location>
</feature>
<sequence>MQNSQKQTLIQILFVDLKNQPFKSLYHEVRKSGEKYALSAGNSDAQGLGVWIKQPAGTHLDIVVKHPITKKMIPVHQYIIVPDKKGKMRIQAPFYIEEKVKLQPREGEQGDYLRKTHTVKKGETLTSIAKHYGTDWQILFQLNRDKIKDPDKIGVGETIKIPPKNSGHRSGTGTNNGASSNAPPSQTSSYSSQSGMPSRTKTPTTNTPTNSEDWGYKLGSAWNTAKDKLESGIEWLDKTTQPVQDAVVDKFGEIKEGIENAVSSHGTRASSTQPSVVTPIAQPAPQSTNSPVQQHNPVSTTNVQQRGQTETPKIVSTTTGNCVCQTYDLIWSGHPNVTCEFRKKVVEISKDLWPENYLQMANNLMALMHLETAGTFSPSKDNGKGYYGLIQFGEEAAIDLKTTTGYLRKLSAVEQLDWVKNYFKLYNRYQRINSFVEMYLTILYPKVVTGRMLTDNDVVFDYQKKAYRNNPAFMKEQGERKLGGFSRGVTYVWEVKQEIKHHYKEGEKSVNREFKSGCNNSVRRPLAVNSDIIIINIKRTLQNKECTIGELRINKFNFSCYCLERPGPDTITPNMRKRIPTGVYSVKKHKTRLNKELGWAFVLFNEKVPASRYILIHIGNYPKNTDGCILLGTSKGNNSVHNSTSAIKQFYGLFENIAIDKIKIQIEDDYK</sequence>
<dbReference type="Pfam" id="PF18925">
    <property type="entry name" value="DUF5675"/>
    <property type="match status" value="1"/>
</dbReference>
<dbReference type="InterPro" id="IPR036779">
    <property type="entry name" value="LysM_dom_sf"/>
</dbReference>
<feature type="compositionally biased region" description="Low complexity" evidence="1">
    <location>
        <begin position="179"/>
        <end position="210"/>
    </location>
</feature>
<dbReference type="InterPro" id="IPR043732">
    <property type="entry name" value="DUF5675"/>
</dbReference>